<accession>A0A1I7V1B3</accession>
<evidence type="ECO:0000313" key="2">
    <source>
        <dbReference type="WBParaSite" id="Csp11.Scaffold630.g21412.t1"/>
    </source>
</evidence>
<reference evidence="2" key="1">
    <citation type="submission" date="2016-11" db="UniProtKB">
        <authorList>
            <consortium name="WormBaseParasite"/>
        </authorList>
    </citation>
    <scope>IDENTIFICATION</scope>
</reference>
<protein>
    <submittedName>
        <fullName evidence="2">Nucleotid_trans domain-containing protein</fullName>
    </submittedName>
</protein>
<dbReference type="Proteomes" id="UP000095282">
    <property type="component" value="Unplaced"/>
</dbReference>
<keyword evidence="1" id="KW-1185">Reference proteome</keyword>
<name>A0A1I7V1B3_9PELO</name>
<organism evidence="1 2">
    <name type="scientific">Caenorhabditis tropicalis</name>
    <dbReference type="NCBI Taxonomy" id="1561998"/>
    <lineage>
        <taxon>Eukaryota</taxon>
        <taxon>Metazoa</taxon>
        <taxon>Ecdysozoa</taxon>
        <taxon>Nematoda</taxon>
        <taxon>Chromadorea</taxon>
        <taxon>Rhabditida</taxon>
        <taxon>Rhabditina</taxon>
        <taxon>Rhabditomorpha</taxon>
        <taxon>Rhabditoidea</taxon>
        <taxon>Rhabditidae</taxon>
        <taxon>Peloderinae</taxon>
        <taxon>Caenorhabditis</taxon>
    </lineage>
</organism>
<dbReference type="WBParaSite" id="Csp11.Scaffold630.g21412.t1">
    <property type="protein sequence ID" value="Csp11.Scaffold630.g21412.t1"/>
    <property type="gene ID" value="Csp11.Scaffold630.g21412"/>
</dbReference>
<dbReference type="AlphaFoldDB" id="A0A1I7V1B3"/>
<proteinExistence type="predicted"/>
<evidence type="ECO:0000313" key="1">
    <source>
        <dbReference type="Proteomes" id="UP000095282"/>
    </source>
</evidence>
<sequence>MKEVLKGCGGELMDPRTTKMKFQEPDYPDMYIHGGIHIRRNDGRLAVIDINYYDSYHEDAGTQEIQKYLSSREIWESKDDYWYEPCFRFFFF</sequence>